<reference evidence="2" key="1">
    <citation type="submission" date="2021-07" db="EMBL/GenBank/DDBJ databases">
        <title>Genome Resource of American Ginseng Black Spot Pathogen Alternaria panax.</title>
        <authorList>
            <person name="Qiu C."/>
            <person name="Wang W."/>
            <person name="Liu Z."/>
        </authorList>
    </citation>
    <scope>NUCLEOTIDE SEQUENCE</scope>
    <source>
        <strain evidence="2">BNCC115425</strain>
    </source>
</reference>
<keyword evidence="1" id="KW-0472">Membrane</keyword>
<name>A0AAD4IDM2_9PLEO</name>
<evidence type="ECO:0000313" key="3">
    <source>
        <dbReference type="Proteomes" id="UP001199106"/>
    </source>
</evidence>
<feature type="transmembrane region" description="Helical" evidence="1">
    <location>
        <begin position="284"/>
        <end position="307"/>
    </location>
</feature>
<protein>
    <submittedName>
        <fullName evidence="2">Uncharacterized protein</fullName>
    </submittedName>
</protein>
<keyword evidence="1" id="KW-0812">Transmembrane</keyword>
<gene>
    <name evidence="2" type="ORF">G6011_11414</name>
</gene>
<accession>A0AAD4IDM2</accession>
<evidence type="ECO:0000313" key="2">
    <source>
        <dbReference type="EMBL" id="KAG9192680.1"/>
    </source>
</evidence>
<dbReference type="EMBL" id="JAANER010000003">
    <property type="protein sequence ID" value="KAG9192680.1"/>
    <property type="molecule type" value="Genomic_DNA"/>
</dbReference>
<comment type="caution">
    <text evidence="2">The sequence shown here is derived from an EMBL/GenBank/DDBJ whole genome shotgun (WGS) entry which is preliminary data.</text>
</comment>
<proteinExistence type="predicted"/>
<keyword evidence="1" id="KW-1133">Transmembrane helix</keyword>
<keyword evidence="3" id="KW-1185">Reference proteome</keyword>
<sequence length="391" mass="42921">MDTFRAATPRLRPFTCDGGITQTIFSADSFIGANISIKSDLNDAKPSHQPDINIQRMRPQHFWLELKKGLKNPADPTSYTSPGFTLPLEGNKYIPIVSSVECRGYAVIGGIDTNVTYLVNDKPADESSGFLLSNGTLSAGIWATDTITSYICHNGKDVNILYKPSSHNGTYSTRLYACTNKLSGPYGPSNASVALATAIPSQATTRHTVDNAWNISQETISNYTKLKEAEVASTILKFSMLCLTAMDQGTDNLRKGLPQPEQLRTFLEGTEPYGASTLKVNRPFAIAIVCAVPLLQLVFLLLITFFASDVVVKDESQLCNARLLSPIVQILGPGGSLLQTEEIVATLANDELTLRYGWNKIREVMRVGIYEGKDECPFTNINRRFPECVYD</sequence>
<dbReference type="Proteomes" id="UP001199106">
    <property type="component" value="Unassembled WGS sequence"/>
</dbReference>
<evidence type="ECO:0000256" key="1">
    <source>
        <dbReference type="SAM" id="Phobius"/>
    </source>
</evidence>
<dbReference type="AlphaFoldDB" id="A0AAD4IDM2"/>
<organism evidence="2 3">
    <name type="scientific">Alternaria panax</name>
    <dbReference type="NCBI Taxonomy" id="48097"/>
    <lineage>
        <taxon>Eukaryota</taxon>
        <taxon>Fungi</taxon>
        <taxon>Dikarya</taxon>
        <taxon>Ascomycota</taxon>
        <taxon>Pezizomycotina</taxon>
        <taxon>Dothideomycetes</taxon>
        <taxon>Pleosporomycetidae</taxon>
        <taxon>Pleosporales</taxon>
        <taxon>Pleosporineae</taxon>
        <taxon>Pleosporaceae</taxon>
        <taxon>Alternaria</taxon>
        <taxon>Alternaria sect. Panax</taxon>
    </lineage>
</organism>